<dbReference type="InParanoid" id="A0A165IMM4"/>
<dbReference type="EMBL" id="KV425987">
    <property type="protein sequence ID" value="KZV93612.1"/>
    <property type="molecule type" value="Genomic_DNA"/>
</dbReference>
<name>A0A165IMM4_EXIGL</name>
<organism evidence="1 2">
    <name type="scientific">Exidia glandulosa HHB12029</name>
    <dbReference type="NCBI Taxonomy" id="1314781"/>
    <lineage>
        <taxon>Eukaryota</taxon>
        <taxon>Fungi</taxon>
        <taxon>Dikarya</taxon>
        <taxon>Basidiomycota</taxon>
        <taxon>Agaricomycotina</taxon>
        <taxon>Agaricomycetes</taxon>
        <taxon>Auriculariales</taxon>
        <taxon>Exidiaceae</taxon>
        <taxon>Exidia</taxon>
    </lineage>
</organism>
<dbReference type="AlphaFoldDB" id="A0A165IMM4"/>
<dbReference type="Proteomes" id="UP000077266">
    <property type="component" value="Unassembled WGS sequence"/>
</dbReference>
<gene>
    <name evidence="1" type="ORF">EXIGLDRAFT_767922</name>
</gene>
<accession>A0A165IMM4</accession>
<sequence>MAAPAPTPAPPSTTYKYPPEVVDLRTYADSISKKVIDLRSKRDSSTTQISAHALSIADAVENACAGRSSASNGHTTLAMPSITVESQAALIPRDTISITTTDALIAVDAQLDSLSLCRIARRLSIYYSLAHIVSYKTQLS</sequence>
<keyword evidence="2" id="KW-1185">Reference proteome</keyword>
<protein>
    <submittedName>
        <fullName evidence="1">Uncharacterized protein</fullName>
    </submittedName>
</protein>
<reference evidence="1 2" key="1">
    <citation type="journal article" date="2016" name="Mol. Biol. Evol.">
        <title>Comparative Genomics of Early-Diverging Mushroom-Forming Fungi Provides Insights into the Origins of Lignocellulose Decay Capabilities.</title>
        <authorList>
            <person name="Nagy L.G."/>
            <person name="Riley R."/>
            <person name="Tritt A."/>
            <person name="Adam C."/>
            <person name="Daum C."/>
            <person name="Floudas D."/>
            <person name="Sun H."/>
            <person name="Yadav J.S."/>
            <person name="Pangilinan J."/>
            <person name="Larsson K.H."/>
            <person name="Matsuura K."/>
            <person name="Barry K."/>
            <person name="Labutti K."/>
            <person name="Kuo R."/>
            <person name="Ohm R.A."/>
            <person name="Bhattacharya S.S."/>
            <person name="Shirouzu T."/>
            <person name="Yoshinaga Y."/>
            <person name="Martin F.M."/>
            <person name="Grigoriev I.V."/>
            <person name="Hibbett D.S."/>
        </authorList>
    </citation>
    <scope>NUCLEOTIDE SEQUENCE [LARGE SCALE GENOMIC DNA]</scope>
    <source>
        <strain evidence="1 2">HHB12029</strain>
    </source>
</reference>
<proteinExistence type="predicted"/>
<evidence type="ECO:0000313" key="2">
    <source>
        <dbReference type="Proteomes" id="UP000077266"/>
    </source>
</evidence>
<evidence type="ECO:0000313" key="1">
    <source>
        <dbReference type="EMBL" id="KZV93612.1"/>
    </source>
</evidence>